<dbReference type="NCBIfam" id="TIGR04371">
    <property type="entry name" value="methyltran_NanM"/>
    <property type="match status" value="1"/>
</dbReference>
<protein>
    <recommendedName>
        <fullName evidence="3">Sugar O-methyltransferase</fullName>
    </recommendedName>
</protein>
<sequence>MHTERYGGSPLWEAYHRTRVTKEASVALDGFKSSGVNFKLALWNPQTNGVRYLKALIHNVAGQLDDAGWERLRRIRGRETGAPIAVRTHGELVDMDYLQAVLELDFLGRHATLDGASVLEIGAGYGRTCHAVLANHDVAAYAVVDLENSLDLARAYLRAVLDDDQLAKVAFIRAEDVERELAGDRFDLCLNIDSFAEMDPEVVGNYLALIAGRCDGFYVKNPVGKYLDPSLDGHAEGQDLVAMALRTGPVRDVIDIHDSEAVRRQSARFLEAYRPAEGWRAVADEWAPPWSYYWQALYRTAEGAPIDPRM</sequence>
<accession>A0A919PRT7</accession>
<proteinExistence type="predicted"/>
<dbReference type="RefSeq" id="WP_203848908.1">
    <property type="nucleotide sequence ID" value="NZ_BAAAVW010000017.1"/>
</dbReference>
<comment type="caution">
    <text evidence="1">The sequence shown here is derived from an EMBL/GenBank/DDBJ whole genome shotgun (WGS) entry which is preliminary data.</text>
</comment>
<evidence type="ECO:0008006" key="3">
    <source>
        <dbReference type="Google" id="ProtNLM"/>
    </source>
</evidence>
<organism evidence="1 2">
    <name type="scientific">Dactylosporangium siamense</name>
    <dbReference type="NCBI Taxonomy" id="685454"/>
    <lineage>
        <taxon>Bacteria</taxon>
        <taxon>Bacillati</taxon>
        <taxon>Actinomycetota</taxon>
        <taxon>Actinomycetes</taxon>
        <taxon>Micromonosporales</taxon>
        <taxon>Micromonosporaceae</taxon>
        <taxon>Dactylosporangium</taxon>
    </lineage>
</organism>
<dbReference type="EMBL" id="BONQ01000081">
    <property type="protein sequence ID" value="GIG47178.1"/>
    <property type="molecule type" value="Genomic_DNA"/>
</dbReference>
<dbReference type="Gene3D" id="3.40.50.150">
    <property type="entry name" value="Vaccinia Virus protein VP39"/>
    <property type="match status" value="1"/>
</dbReference>
<dbReference type="InterPro" id="IPR029063">
    <property type="entry name" value="SAM-dependent_MTases_sf"/>
</dbReference>
<evidence type="ECO:0000313" key="2">
    <source>
        <dbReference type="Proteomes" id="UP000660611"/>
    </source>
</evidence>
<reference evidence="1" key="1">
    <citation type="submission" date="2021-01" db="EMBL/GenBank/DDBJ databases">
        <title>Whole genome shotgun sequence of Dactylosporangium siamense NBRC 106093.</title>
        <authorList>
            <person name="Komaki H."/>
            <person name="Tamura T."/>
        </authorList>
    </citation>
    <scope>NUCLEOTIDE SEQUENCE</scope>
    <source>
        <strain evidence="1">NBRC 106093</strain>
    </source>
</reference>
<dbReference type="InterPro" id="IPR030807">
    <property type="entry name" value="Methyltran_NanM"/>
</dbReference>
<dbReference type="Proteomes" id="UP000660611">
    <property type="component" value="Unassembled WGS sequence"/>
</dbReference>
<dbReference type="AlphaFoldDB" id="A0A919PRT7"/>
<gene>
    <name evidence="1" type="ORF">Dsi01nite_052190</name>
</gene>
<name>A0A919PRT7_9ACTN</name>
<keyword evidence="2" id="KW-1185">Reference proteome</keyword>
<dbReference type="SUPFAM" id="SSF53335">
    <property type="entry name" value="S-adenosyl-L-methionine-dependent methyltransferases"/>
    <property type="match status" value="1"/>
</dbReference>
<evidence type="ECO:0000313" key="1">
    <source>
        <dbReference type="EMBL" id="GIG47178.1"/>
    </source>
</evidence>